<feature type="compositionally biased region" description="Basic and acidic residues" evidence="1">
    <location>
        <begin position="1"/>
        <end position="10"/>
    </location>
</feature>
<reference evidence="2" key="2">
    <citation type="submission" date="2020-09" db="EMBL/GenBank/DDBJ databases">
        <authorList>
            <person name="Sun Q."/>
            <person name="Ohkuma M."/>
        </authorList>
    </citation>
    <scope>NUCLEOTIDE SEQUENCE</scope>
    <source>
        <strain evidence="2">JCM 4369</strain>
    </source>
</reference>
<dbReference type="Proteomes" id="UP000618795">
    <property type="component" value="Unassembled WGS sequence"/>
</dbReference>
<keyword evidence="3" id="KW-1185">Reference proteome</keyword>
<sequence>MAEVLARSEDLDPDSDDLTPGLGVPNYGDEAMWEATAALASYDADEYDSDRCPCGPWGGREGFSEAVQPFVEGPCEPGAVWTRAVPSQPRPPQLWLGLGPSSESAILALMRGSSAISGGRTDQKSHFAAVS</sequence>
<evidence type="ECO:0000256" key="1">
    <source>
        <dbReference type="SAM" id="MobiDB-lite"/>
    </source>
</evidence>
<feature type="region of interest" description="Disordered" evidence="1">
    <location>
        <begin position="1"/>
        <end position="23"/>
    </location>
</feature>
<organism evidence="2 3">
    <name type="scientific">Streptomyces filipinensis</name>
    <dbReference type="NCBI Taxonomy" id="66887"/>
    <lineage>
        <taxon>Bacteria</taxon>
        <taxon>Bacillati</taxon>
        <taxon>Actinomycetota</taxon>
        <taxon>Actinomycetes</taxon>
        <taxon>Kitasatosporales</taxon>
        <taxon>Streptomycetaceae</taxon>
        <taxon>Streptomyces</taxon>
    </lineage>
</organism>
<dbReference type="EMBL" id="BMTD01000021">
    <property type="protein sequence ID" value="GGV20253.1"/>
    <property type="molecule type" value="Genomic_DNA"/>
</dbReference>
<dbReference type="AlphaFoldDB" id="A0A918ME24"/>
<evidence type="ECO:0000313" key="3">
    <source>
        <dbReference type="Proteomes" id="UP000618795"/>
    </source>
</evidence>
<gene>
    <name evidence="2" type="ORF">GCM10010260_70450</name>
</gene>
<evidence type="ECO:0000313" key="2">
    <source>
        <dbReference type="EMBL" id="GGV20253.1"/>
    </source>
</evidence>
<name>A0A918ME24_9ACTN</name>
<proteinExistence type="predicted"/>
<comment type="caution">
    <text evidence="2">The sequence shown here is derived from an EMBL/GenBank/DDBJ whole genome shotgun (WGS) entry which is preliminary data.</text>
</comment>
<accession>A0A918ME24</accession>
<reference evidence="2" key="1">
    <citation type="journal article" date="2014" name="Int. J. Syst. Evol. Microbiol.">
        <title>Complete genome sequence of Corynebacterium casei LMG S-19264T (=DSM 44701T), isolated from a smear-ripened cheese.</title>
        <authorList>
            <consortium name="US DOE Joint Genome Institute (JGI-PGF)"/>
            <person name="Walter F."/>
            <person name="Albersmeier A."/>
            <person name="Kalinowski J."/>
            <person name="Ruckert C."/>
        </authorList>
    </citation>
    <scope>NUCLEOTIDE SEQUENCE</scope>
    <source>
        <strain evidence="2">JCM 4369</strain>
    </source>
</reference>
<protein>
    <submittedName>
        <fullName evidence="2">Uncharacterized protein</fullName>
    </submittedName>
</protein>